<feature type="domain" description="HTH marR-type" evidence="3">
    <location>
        <begin position="9"/>
        <end position="140"/>
    </location>
</feature>
<sequence>MDERHWLMLEELDWDFRRMVRKFVKERDKVNIEGVSLPGLLILRKLELEGEQKLGDLGEQLDFTSGAVTGICDKLEEKGFALRKRKPEDRRTVLLDITEAGKAFLARHAKVGERCITLLFEGFAPEELAAQIGYYKRIAANLERFSATILQLAQDAEQEAGLSDRSSGQERAERGEARRPYISY</sequence>
<name>A0ABW5QYE8_9BACL</name>
<protein>
    <submittedName>
        <fullName evidence="4">MarR family winged helix-turn-helix transcriptional regulator</fullName>
    </submittedName>
</protein>
<dbReference type="InterPro" id="IPR039422">
    <property type="entry name" value="MarR/SlyA-like"/>
</dbReference>
<dbReference type="PANTHER" id="PTHR33164:SF89">
    <property type="entry name" value="MARR FAMILY REGULATORY PROTEIN"/>
    <property type="match status" value="1"/>
</dbReference>
<evidence type="ECO:0000256" key="2">
    <source>
        <dbReference type="SAM" id="MobiDB-lite"/>
    </source>
</evidence>
<gene>
    <name evidence="4" type="ORF">ACFSW5_14035</name>
</gene>
<dbReference type="PRINTS" id="PR00598">
    <property type="entry name" value="HTHMARR"/>
</dbReference>
<dbReference type="InterPro" id="IPR000835">
    <property type="entry name" value="HTH_MarR-typ"/>
</dbReference>
<dbReference type="EMBL" id="JBHUMY010000013">
    <property type="protein sequence ID" value="MFD2661369.1"/>
    <property type="molecule type" value="Genomic_DNA"/>
</dbReference>
<dbReference type="Gene3D" id="1.10.10.10">
    <property type="entry name" value="Winged helix-like DNA-binding domain superfamily/Winged helix DNA-binding domain"/>
    <property type="match status" value="1"/>
</dbReference>
<dbReference type="InterPro" id="IPR036388">
    <property type="entry name" value="WH-like_DNA-bd_sf"/>
</dbReference>
<reference evidence="5" key="1">
    <citation type="journal article" date="2019" name="Int. J. Syst. Evol. Microbiol.">
        <title>The Global Catalogue of Microorganisms (GCM) 10K type strain sequencing project: providing services to taxonomists for standard genome sequencing and annotation.</title>
        <authorList>
            <consortium name="The Broad Institute Genomics Platform"/>
            <consortium name="The Broad Institute Genome Sequencing Center for Infectious Disease"/>
            <person name="Wu L."/>
            <person name="Ma J."/>
        </authorList>
    </citation>
    <scope>NUCLEOTIDE SEQUENCE [LARGE SCALE GENOMIC DNA]</scope>
    <source>
        <strain evidence="5">TISTR 1827</strain>
    </source>
</reference>
<dbReference type="PROSITE" id="PS50995">
    <property type="entry name" value="HTH_MARR_2"/>
    <property type="match status" value="1"/>
</dbReference>
<dbReference type="Proteomes" id="UP001597493">
    <property type="component" value="Unassembled WGS sequence"/>
</dbReference>
<keyword evidence="1" id="KW-0238">DNA-binding</keyword>
<evidence type="ECO:0000313" key="5">
    <source>
        <dbReference type="Proteomes" id="UP001597493"/>
    </source>
</evidence>
<dbReference type="SUPFAM" id="SSF46785">
    <property type="entry name" value="Winged helix' DNA-binding domain"/>
    <property type="match status" value="1"/>
</dbReference>
<feature type="region of interest" description="Disordered" evidence="2">
    <location>
        <begin position="158"/>
        <end position="184"/>
    </location>
</feature>
<proteinExistence type="predicted"/>
<dbReference type="Pfam" id="PF01047">
    <property type="entry name" value="MarR"/>
    <property type="match status" value="1"/>
</dbReference>
<comment type="caution">
    <text evidence="4">The sequence shown here is derived from an EMBL/GenBank/DDBJ whole genome shotgun (WGS) entry which is preliminary data.</text>
</comment>
<dbReference type="SMART" id="SM00347">
    <property type="entry name" value="HTH_MARR"/>
    <property type="match status" value="1"/>
</dbReference>
<dbReference type="RefSeq" id="WP_379274123.1">
    <property type="nucleotide sequence ID" value="NZ_JBHUGT010000019.1"/>
</dbReference>
<evidence type="ECO:0000313" key="4">
    <source>
        <dbReference type="EMBL" id="MFD2661369.1"/>
    </source>
</evidence>
<dbReference type="PANTHER" id="PTHR33164">
    <property type="entry name" value="TRANSCRIPTIONAL REGULATOR, MARR FAMILY"/>
    <property type="match status" value="1"/>
</dbReference>
<evidence type="ECO:0000256" key="1">
    <source>
        <dbReference type="ARBA" id="ARBA00023125"/>
    </source>
</evidence>
<accession>A0ABW5QYE8</accession>
<evidence type="ECO:0000259" key="3">
    <source>
        <dbReference type="PROSITE" id="PS50995"/>
    </source>
</evidence>
<organism evidence="4 5">
    <name type="scientific">Paenibacillus thailandensis</name>
    <dbReference type="NCBI Taxonomy" id="393250"/>
    <lineage>
        <taxon>Bacteria</taxon>
        <taxon>Bacillati</taxon>
        <taxon>Bacillota</taxon>
        <taxon>Bacilli</taxon>
        <taxon>Bacillales</taxon>
        <taxon>Paenibacillaceae</taxon>
        <taxon>Paenibacillus</taxon>
    </lineage>
</organism>
<feature type="compositionally biased region" description="Basic and acidic residues" evidence="2">
    <location>
        <begin position="167"/>
        <end position="184"/>
    </location>
</feature>
<dbReference type="InterPro" id="IPR036390">
    <property type="entry name" value="WH_DNA-bd_sf"/>
</dbReference>
<keyword evidence="5" id="KW-1185">Reference proteome</keyword>